<reference evidence="12 13" key="1">
    <citation type="journal article" date="2018" name="Sci. Rep.">
        <title>Genomic signatures of local adaptation to the degree of environmental predictability in rotifers.</title>
        <authorList>
            <person name="Franch-Gras L."/>
            <person name="Hahn C."/>
            <person name="Garcia-Roger E.M."/>
            <person name="Carmona M.J."/>
            <person name="Serra M."/>
            <person name="Gomez A."/>
        </authorList>
    </citation>
    <scope>NUCLEOTIDE SEQUENCE [LARGE SCALE GENOMIC DNA]</scope>
    <source>
        <strain evidence="12">HYR1</strain>
    </source>
</reference>
<keyword evidence="4 10" id="KW-1133">Transmembrane helix</keyword>
<dbReference type="Pfam" id="PF00001">
    <property type="entry name" value="7tm_1"/>
    <property type="match status" value="1"/>
</dbReference>
<evidence type="ECO:0000259" key="11">
    <source>
        <dbReference type="PROSITE" id="PS50262"/>
    </source>
</evidence>
<dbReference type="Gene3D" id="1.20.1070.10">
    <property type="entry name" value="Rhodopsin 7-helix transmembrane proteins"/>
    <property type="match status" value="2"/>
</dbReference>
<gene>
    <name evidence="12" type="ORF">BpHYR1_034650</name>
</gene>
<dbReference type="PANTHER" id="PTHR24248:SF120">
    <property type="entry name" value="G-PROTEIN COUPLED RECEPTORS FAMILY 1 PROFILE DOMAIN-CONTAINING PROTEIN"/>
    <property type="match status" value="1"/>
</dbReference>
<keyword evidence="5 9" id="KW-0297">G-protein coupled receptor</keyword>
<feature type="transmembrane region" description="Helical" evidence="10">
    <location>
        <begin position="474"/>
        <end position="495"/>
    </location>
</feature>
<dbReference type="GO" id="GO:0043410">
    <property type="term" value="P:positive regulation of MAPK cascade"/>
    <property type="evidence" value="ECO:0007669"/>
    <property type="project" value="TreeGrafter"/>
</dbReference>
<sequence>MLSLSNYSQIANSESSILYKSVVYSLTVPIFFITAAGNGVILVTIKYQARLLSSTSNYFILSLALADFFVGIAIMPIMIVYTANEQKWEFNQWMCDSWMAFDFLCSSASFLTLTAMSIERYKMITSSYLHIKHSSKVRVIIFICLSWLMPFVTWVPVILVYRITEKMNKQNLCSMPDDKYLILFLCVIIYHIPLICMVVFYTKLIIHIKKSSLSSLECESSNTAKRNKNLNDSLFSHANENSKNFNYSTNYDQIRHPEFSIKKSNSSNFVGVNSFDSEALPSNRSFLLIFLTRFTDFFFSCCCKRDKNGPRKKFPKDSSKFVKYIPKNGRNTSLKVKQNLILTSPRKSKELSGQESDCLNSRKSSYNLKFDQDSTNSTMIRCKVQNNSMNNFIEYQEINNKKEPEVLIKRCSNTSLKKSSFYETSNYQNLRLKRNRKAARMLGLLVASFSICWLPYTIIYPFCQFYKTFFPNWFVSIVWWMGYINSTINPFLYVYSNKNIRQVLTFFCGSEVWTKKT</sequence>
<name>A0A3M7SXZ2_BRAPC</name>
<evidence type="ECO:0000256" key="1">
    <source>
        <dbReference type="ARBA" id="ARBA00004651"/>
    </source>
</evidence>
<organism evidence="12 13">
    <name type="scientific">Brachionus plicatilis</name>
    <name type="common">Marine rotifer</name>
    <name type="synonym">Brachionus muelleri</name>
    <dbReference type="NCBI Taxonomy" id="10195"/>
    <lineage>
        <taxon>Eukaryota</taxon>
        <taxon>Metazoa</taxon>
        <taxon>Spiralia</taxon>
        <taxon>Gnathifera</taxon>
        <taxon>Rotifera</taxon>
        <taxon>Eurotatoria</taxon>
        <taxon>Monogononta</taxon>
        <taxon>Pseudotrocha</taxon>
        <taxon>Ploima</taxon>
        <taxon>Brachionidae</taxon>
        <taxon>Brachionus</taxon>
    </lineage>
</organism>
<evidence type="ECO:0000256" key="5">
    <source>
        <dbReference type="ARBA" id="ARBA00023040"/>
    </source>
</evidence>
<feature type="transmembrane region" description="Helical" evidence="10">
    <location>
        <begin position="181"/>
        <end position="201"/>
    </location>
</feature>
<protein>
    <submittedName>
        <fullName evidence="12">Histamine H1 receptor</fullName>
    </submittedName>
</protein>
<accession>A0A3M7SXZ2</accession>
<evidence type="ECO:0000256" key="6">
    <source>
        <dbReference type="ARBA" id="ARBA00023136"/>
    </source>
</evidence>
<evidence type="ECO:0000256" key="4">
    <source>
        <dbReference type="ARBA" id="ARBA00022989"/>
    </source>
</evidence>
<dbReference type="GO" id="GO:0005886">
    <property type="term" value="C:plasma membrane"/>
    <property type="evidence" value="ECO:0007669"/>
    <property type="project" value="UniProtKB-SubCell"/>
</dbReference>
<dbReference type="SUPFAM" id="SSF81321">
    <property type="entry name" value="Family A G protein-coupled receptor-like"/>
    <property type="match status" value="1"/>
</dbReference>
<keyword evidence="7 9" id="KW-0675">Receptor</keyword>
<evidence type="ECO:0000256" key="3">
    <source>
        <dbReference type="ARBA" id="ARBA00022692"/>
    </source>
</evidence>
<evidence type="ECO:0000313" key="13">
    <source>
        <dbReference type="Proteomes" id="UP000276133"/>
    </source>
</evidence>
<dbReference type="InterPro" id="IPR017452">
    <property type="entry name" value="GPCR_Rhodpsn_7TM"/>
</dbReference>
<dbReference type="AlphaFoldDB" id="A0A3M7SXZ2"/>
<dbReference type="PROSITE" id="PS00237">
    <property type="entry name" value="G_PROTEIN_RECEP_F1_1"/>
    <property type="match status" value="1"/>
</dbReference>
<feature type="transmembrane region" description="Helical" evidence="10">
    <location>
        <begin position="441"/>
        <end position="462"/>
    </location>
</feature>
<comment type="similarity">
    <text evidence="9">Belongs to the G-protein coupled receptor 1 family.</text>
</comment>
<keyword evidence="8 9" id="KW-0807">Transducer</keyword>
<evidence type="ECO:0000256" key="2">
    <source>
        <dbReference type="ARBA" id="ARBA00022475"/>
    </source>
</evidence>
<proteinExistence type="inferred from homology"/>
<dbReference type="GO" id="GO:0004930">
    <property type="term" value="F:G protein-coupled receptor activity"/>
    <property type="evidence" value="ECO:0007669"/>
    <property type="project" value="UniProtKB-KW"/>
</dbReference>
<dbReference type="GO" id="GO:0071880">
    <property type="term" value="P:adenylate cyclase-activating adrenergic receptor signaling pathway"/>
    <property type="evidence" value="ECO:0007669"/>
    <property type="project" value="TreeGrafter"/>
</dbReference>
<feature type="transmembrane region" description="Helical" evidence="10">
    <location>
        <begin position="22"/>
        <end position="45"/>
    </location>
</feature>
<evidence type="ECO:0000313" key="12">
    <source>
        <dbReference type="EMBL" id="RNA40681.1"/>
    </source>
</evidence>
<dbReference type="PROSITE" id="PS50262">
    <property type="entry name" value="G_PROTEIN_RECEP_F1_2"/>
    <property type="match status" value="1"/>
</dbReference>
<keyword evidence="2" id="KW-1003">Cell membrane</keyword>
<evidence type="ECO:0000256" key="10">
    <source>
        <dbReference type="SAM" id="Phobius"/>
    </source>
</evidence>
<keyword evidence="13" id="KW-1185">Reference proteome</keyword>
<comment type="subcellular location">
    <subcellularLocation>
        <location evidence="1">Cell membrane</location>
        <topology evidence="1">Multi-pass membrane protein</topology>
    </subcellularLocation>
</comment>
<evidence type="ECO:0000256" key="8">
    <source>
        <dbReference type="ARBA" id="ARBA00023224"/>
    </source>
</evidence>
<dbReference type="Proteomes" id="UP000276133">
    <property type="component" value="Unassembled WGS sequence"/>
</dbReference>
<feature type="transmembrane region" description="Helical" evidence="10">
    <location>
        <begin position="99"/>
        <end position="118"/>
    </location>
</feature>
<feature type="transmembrane region" description="Helical" evidence="10">
    <location>
        <begin position="57"/>
        <end position="79"/>
    </location>
</feature>
<dbReference type="PRINTS" id="PR00237">
    <property type="entry name" value="GPCRRHODOPSN"/>
</dbReference>
<dbReference type="STRING" id="10195.A0A3M7SXZ2"/>
<feature type="domain" description="G-protein coupled receptors family 1 profile" evidence="11">
    <location>
        <begin position="37"/>
        <end position="493"/>
    </location>
</feature>
<keyword evidence="6 10" id="KW-0472">Membrane</keyword>
<keyword evidence="3 9" id="KW-0812">Transmembrane</keyword>
<comment type="caution">
    <text evidence="12">The sequence shown here is derived from an EMBL/GenBank/DDBJ whole genome shotgun (WGS) entry which is preliminary data.</text>
</comment>
<dbReference type="EMBL" id="REGN01000606">
    <property type="protein sequence ID" value="RNA40681.1"/>
    <property type="molecule type" value="Genomic_DNA"/>
</dbReference>
<dbReference type="PANTHER" id="PTHR24248">
    <property type="entry name" value="ADRENERGIC RECEPTOR-RELATED G-PROTEIN COUPLED RECEPTOR"/>
    <property type="match status" value="1"/>
</dbReference>
<dbReference type="OrthoDB" id="10017003at2759"/>
<feature type="transmembrane region" description="Helical" evidence="10">
    <location>
        <begin position="139"/>
        <end position="161"/>
    </location>
</feature>
<evidence type="ECO:0000256" key="7">
    <source>
        <dbReference type="ARBA" id="ARBA00023170"/>
    </source>
</evidence>
<dbReference type="InterPro" id="IPR000276">
    <property type="entry name" value="GPCR_Rhodpsn"/>
</dbReference>
<evidence type="ECO:0000256" key="9">
    <source>
        <dbReference type="RuleBase" id="RU000688"/>
    </source>
</evidence>